<gene>
    <name evidence="1" type="ORF">GCM10011390_43960</name>
</gene>
<reference evidence="1" key="1">
    <citation type="journal article" date="2014" name="Int. J. Syst. Evol. Microbiol.">
        <title>Complete genome sequence of Corynebacterium casei LMG S-19264T (=DSM 44701T), isolated from a smear-ripened cheese.</title>
        <authorList>
            <consortium name="US DOE Joint Genome Institute (JGI-PGF)"/>
            <person name="Walter F."/>
            <person name="Albersmeier A."/>
            <person name="Kalinowski J."/>
            <person name="Ruckert C."/>
        </authorList>
    </citation>
    <scope>NUCLEOTIDE SEQUENCE</scope>
    <source>
        <strain evidence="1">CGMCC 1.15367</strain>
    </source>
</reference>
<comment type="caution">
    <text evidence="1">The sequence shown here is derived from an EMBL/GenBank/DDBJ whole genome shotgun (WGS) entry which is preliminary data.</text>
</comment>
<reference evidence="1" key="2">
    <citation type="submission" date="2020-09" db="EMBL/GenBank/DDBJ databases">
        <authorList>
            <person name="Sun Q."/>
            <person name="Zhou Y."/>
        </authorList>
    </citation>
    <scope>NUCLEOTIDE SEQUENCE</scope>
    <source>
        <strain evidence="1">CGMCC 1.15367</strain>
    </source>
</reference>
<evidence type="ECO:0000313" key="1">
    <source>
        <dbReference type="EMBL" id="GGE19918.1"/>
    </source>
</evidence>
<keyword evidence="2" id="KW-1185">Reference proteome</keyword>
<evidence type="ECO:0000313" key="2">
    <source>
        <dbReference type="Proteomes" id="UP000644699"/>
    </source>
</evidence>
<protein>
    <recommendedName>
        <fullName evidence="3">DNA-binding protein</fullName>
    </recommendedName>
</protein>
<dbReference type="EMBL" id="BMIQ01000009">
    <property type="protein sequence ID" value="GGE19918.1"/>
    <property type="molecule type" value="Genomic_DNA"/>
</dbReference>
<dbReference type="AlphaFoldDB" id="A0A917EC13"/>
<organism evidence="1 2">
    <name type="scientific">Aureimonas endophytica</name>
    <dbReference type="NCBI Taxonomy" id="2027858"/>
    <lineage>
        <taxon>Bacteria</taxon>
        <taxon>Pseudomonadati</taxon>
        <taxon>Pseudomonadota</taxon>
        <taxon>Alphaproteobacteria</taxon>
        <taxon>Hyphomicrobiales</taxon>
        <taxon>Aurantimonadaceae</taxon>
        <taxon>Aureimonas</taxon>
    </lineage>
</organism>
<sequence length="75" mass="8138">MASAKASLPDISKLPADALLTRAQMALLTGFSVISFKKWAREDRGPRIVYVEGRPRTTVRDFKAWIGGSSSQSAA</sequence>
<name>A0A917EC13_9HYPH</name>
<accession>A0A917EC13</accession>
<dbReference type="Proteomes" id="UP000644699">
    <property type="component" value="Unassembled WGS sequence"/>
</dbReference>
<evidence type="ECO:0008006" key="3">
    <source>
        <dbReference type="Google" id="ProtNLM"/>
    </source>
</evidence>
<proteinExistence type="predicted"/>